<keyword evidence="4" id="KW-1185">Reference proteome</keyword>
<dbReference type="PROSITE" id="PS00028">
    <property type="entry name" value="ZINC_FINGER_C2H2_1"/>
    <property type="match status" value="1"/>
</dbReference>
<gene>
    <name evidence="3" type="primary">AVEN_65616_1</name>
    <name evidence="3" type="ORF">NPIL_124771</name>
</gene>
<evidence type="ECO:0000256" key="1">
    <source>
        <dbReference type="SAM" id="Coils"/>
    </source>
</evidence>
<organism evidence="3 4">
    <name type="scientific">Nephila pilipes</name>
    <name type="common">Giant wood spider</name>
    <name type="synonym">Nephila maculata</name>
    <dbReference type="NCBI Taxonomy" id="299642"/>
    <lineage>
        <taxon>Eukaryota</taxon>
        <taxon>Metazoa</taxon>
        <taxon>Ecdysozoa</taxon>
        <taxon>Arthropoda</taxon>
        <taxon>Chelicerata</taxon>
        <taxon>Arachnida</taxon>
        <taxon>Araneae</taxon>
        <taxon>Araneomorphae</taxon>
        <taxon>Entelegynae</taxon>
        <taxon>Araneoidea</taxon>
        <taxon>Nephilidae</taxon>
        <taxon>Nephila</taxon>
    </lineage>
</organism>
<dbReference type="AlphaFoldDB" id="A0A8X6U868"/>
<feature type="domain" description="C2H2-type" evidence="2">
    <location>
        <begin position="22"/>
        <end position="43"/>
    </location>
</feature>
<accession>A0A8X6U868</accession>
<evidence type="ECO:0000313" key="3">
    <source>
        <dbReference type="EMBL" id="GFT88130.1"/>
    </source>
</evidence>
<comment type="caution">
    <text evidence="3">The sequence shown here is derived from an EMBL/GenBank/DDBJ whole genome shotgun (WGS) entry which is preliminary data.</text>
</comment>
<sequence length="512" mass="60271">MQRSIATFYRHLKKCSDAPIRCPQCGQRMTMDQFYHHHASEQHGVHSRKACVFCFGAKRWAHGEKQHPDNVKHVSECLQRFLNDAGNASSWMEDDEAVDDTCECQKFQSTPHQMLGRCKERLNAYVGFYDSVLEKPDMWRCDDPVEFTEASGLGKDVYGIVQRYFRGDLVWFHILVKHDAFQTFCTEMEKIRDQVVLLPFWCLCDGLVNGTGRTQHRHMIVACELESAFEDVWKHKIRYEFPNRGRAKKCVKIQDAFHLARAIVYVSQPKSSCDGKIPQMLDDSSERSHFHINRPLHEHSIAFLCTLFPGGIQQLLLEQNGHKNVVHWEKESVHVRDQWYHKKWGVPIHVTGWKFLNCVIPLDRRYTPTKRHTSLYLTLHGDKKLYLERGNREQEMRCSFQCIRDETYVLSRKQQHVMNEIKEMRDMVKMEQEVQWKCKVAEVTAERDVIKMERDVLKTERDVLKTERDVLKTERDALKTDRDVIKTERDGLLAEIARLKRALMMIVTNMLM</sequence>
<reference evidence="3" key="1">
    <citation type="submission" date="2020-08" db="EMBL/GenBank/DDBJ databases">
        <title>Multicomponent nature underlies the extraordinary mechanical properties of spider dragline silk.</title>
        <authorList>
            <person name="Kono N."/>
            <person name="Nakamura H."/>
            <person name="Mori M."/>
            <person name="Yoshida Y."/>
            <person name="Ohtoshi R."/>
            <person name="Malay A.D."/>
            <person name="Moran D.A.P."/>
            <person name="Tomita M."/>
            <person name="Numata K."/>
            <person name="Arakawa K."/>
        </authorList>
    </citation>
    <scope>NUCLEOTIDE SEQUENCE</scope>
</reference>
<dbReference type="OrthoDB" id="6450029at2759"/>
<proteinExistence type="predicted"/>
<dbReference type="Proteomes" id="UP000887013">
    <property type="component" value="Unassembled WGS sequence"/>
</dbReference>
<protein>
    <recommendedName>
        <fullName evidence="2">C2H2-type domain-containing protein</fullName>
    </recommendedName>
</protein>
<dbReference type="InterPro" id="IPR013087">
    <property type="entry name" value="Znf_C2H2_type"/>
</dbReference>
<keyword evidence="1" id="KW-0175">Coiled coil</keyword>
<evidence type="ECO:0000313" key="4">
    <source>
        <dbReference type="Proteomes" id="UP000887013"/>
    </source>
</evidence>
<evidence type="ECO:0000259" key="2">
    <source>
        <dbReference type="PROSITE" id="PS00028"/>
    </source>
</evidence>
<name>A0A8X6U868_NEPPI</name>
<feature type="coiled-coil region" evidence="1">
    <location>
        <begin position="454"/>
        <end position="481"/>
    </location>
</feature>
<dbReference type="EMBL" id="BMAW01073534">
    <property type="protein sequence ID" value="GFT88130.1"/>
    <property type="molecule type" value="Genomic_DNA"/>
</dbReference>